<feature type="transmembrane region" description="Helical" evidence="6">
    <location>
        <begin position="255"/>
        <end position="274"/>
    </location>
</feature>
<dbReference type="EMBL" id="CP011340">
    <property type="protein sequence ID" value="ALC21827.1"/>
    <property type="molecule type" value="Genomic_DNA"/>
</dbReference>
<name>A0A0M4DAH5_STRPR</name>
<protein>
    <submittedName>
        <fullName evidence="8">Type II secretion system F domain protein</fullName>
    </submittedName>
</protein>
<sequence>MTVVQSMCAAALCLVAATWLLTVGQERALRRARLMLAGPGAAVLPPWWSWRGLLPVITFRKEWWCLPAGVAVAVAGESPLPLAAGAVAVPLVRRWLRARERRRDEDRRARGVIGLCGATAGELRAGLQPAQALLFAVGATDVLGDAEARVLAAARFGGDVPEALRSAARQPGAEGLAGVAACWRVAVDGGAGLAAGLDRLEASLRAEMDQREELAAQLAGAWSTIVLLALLPVAGLAMGWALGADPLHVLFHSPAGIACLVIGGLLETAGLCWAGRIVRAGEEA</sequence>
<dbReference type="GO" id="GO:0005886">
    <property type="term" value="C:plasma membrane"/>
    <property type="evidence" value="ECO:0007669"/>
    <property type="project" value="UniProtKB-SubCell"/>
</dbReference>
<keyword evidence="4 6" id="KW-1133">Transmembrane helix</keyword>
<accession>A0A0M4DAH5</accession>
<evidence type="ECO:0000256" key="6">
    <source>
        <dbReference type="SAM" id="Phobius"/>
    </source>
</evidence>
<dbReference type="Proteomes" id="UP000060513">
    <property type="component" value="Chromosome"/>
</dbReference>
<evidence type="ECO:0000313" key="8">
    <source>
        <dbReference type="EMBL" id="ALC21827.1"/>
    </source>
</evidence>
<dbReference type="PATRIC" id="fig|38300.4.peg.3694"/>
<evidence type="ECO:0000313" key="9">
    <source>
        <dbReference type="Proteomes" id="UP000060513"/>
    </source>
</evidence>
<feature type="transmembrane region" description="Helical" evidence="6">
    <location>
        <begin position="218"/>
        <end position="243"/>
    </location>
</feature>
<dbReference type="AlphaFoldDB" id="A0A0M4DAH5"/>
<keyword evidence="2" id="KW-1003">Cell membrane</keyword>
<dbReference type="KEGG" id="spri:SPRI_3521"/>
<proteinExistence type="predicted"/>
<evidence type="ECO:0000256" key="5">
    <source>
        <dbReference type="ARBA" id="ARBA00023136"/>
    </source>
</evidence>
<evidence type="ECO:0000256" key="4">
    <source>
        <dbReference type="ARBA" id="ARBA00022989"/>
    </source>
</evidence>
<reference evidence="8 9" key="1">
    <citation type="submission" date="2015-08" db="EMBL/GenBank/DDBJ databases">
        <title>Genome sequence of the pristinamycin over-producing bacterium Streptomyces pristinaespiralis HCCB10218.</title>
        <authorList>
            <person name="Tian J."/>
            <person name="Yang J."/>
            <person name="Li L."/>
            <person name="Ruan L."/>
            <person name="Wei W."/>
            <person name="Zheng G."/>
            <person name="Wei Z."/>
            <person name="Yang S."/>
            <person name="Ge M."/>
            <person name="Jiang W."/>
            <person name="Lu Y."/>
        </authorList>
    </citation>
    <scope>NUCLEOTIDE SEQUENCE [LARGE SCALE GENOMIC DNA]</scope>
    <source>
        <strain evidence="8 9">HCCB 10218</strain>
    </source>
</reference>
<dbReference type="STRING" id="38300.SPRI_3521"/>
<keyword evidence="3 6" id="KW-0812">Transmembrane</keyword>
<dbReference type="InterPro" id="IPR018076">
    <property type="entry name" value="T2SS_GspF_dom"/>
</dbReference>
<gene>
    <name evidence="8" type="ORF">SPRI_3521</name>
</gene>
<dbReference type="PANTHER" id="PTHR35007:SF4">
    <property type="entry name" value="CONSERVED TRANSMEMBRANE PROTEIN-RELATED"/>
    <property type="match status" value="1"/>
</dbReference>
<evidence type="ECO:0000256" key="2">
    <source>
        <dbReference type="ARBA" id="ARBA00022475"/>
    </source>
</evidence>
<evidence type="ECO:0000259" key="7">
    <source>
        <dbReference type="Pfam" id="PF00482"/>
    </source>
</evidence>
<organism evidence="8">
    <name type="scientific">Streptomyces pristinaespiralis</name>
    <dbReference type="NCBI Taxonomy" id="38300"/>
    <lineage>
        <taxon>Bacteria</taxon>
        <taxon>Bacillati</taxon>
        <taxon>Actinomycetota</taxon>
        <taxon>Actinomycetes</taxon>
        <taxon>Kitasatosporales</taxon>
        <taxon>Streptomycetaceae</taxon>
        <taxon>Streptomyces</taxon>
    </lineage>
</organism>
<dbReference type="Pfam" id="PF00482">
    <property type="entry name" value="T2SSF"/>
    <property type="match status" value="1"/>
</dbReference>
<dbReference type="PANTHER" id="PTHR35007">
    <property type="entry name" value="INTEGRAL MEMBRANE PROTEIN-RELATED"/>
    <property type="match status" value="1"/>
</dbReference>
<feature type="domain" description="Type II secretion system protein GspF" evidence="7">
    <location>
        <begin position="120"/>
        <end position="238"/>
    </location>
</feature>
<keyword evidence="5 6" id="KW-0472">Membrane</keyword>
<evidence type="ECO:0000256" key="3">
    <source>
        <dbReference type="ARBA" id="ARBA00022692"/>
    </source>
</evidence>
<comment type="subcellular location">
    <subcellularLocation>
        <location evidence="1">Cell membrane</location>
        <topology evidence="1">Multi-pass membrane protein</topology>
    </subcellularLocation>
</comment>
<evidence type="ECO:0000256" key="1">
    <source>
        <dbReference type="ARBA" id="ARBA00004651"/>
    </source>
</evidence>